<proteinExistence type="predicted"/>
<feature type="region of interest" description="Disordered" evidence="1">
    <location>
        <begin position="412"/>
        <end position="432"/>
    </location>
</feature>
<feature type="domain" description="C2H2-type" evidence="2">
    <location>
        <begin position="9"/>
        <end position="30"/>
    </location>
</feature>
<gene>
    <name evidence="3" type="ORF">PMAYCL1PPCAC_28249</name>
</gene>
<feature type="region of interest" description="Disordered" evidence="1">
    <location>
        <begin position="264"/>
        <end position="289"/>
    </location>
</feature>
<protein>
    <recommendedName>
        <fullName evidence="2">C2H2-type domain-containing protein</fullName>
    </recommendedName>
</protein>
<evidence type="ECO:0000313" key="4">
    <source>
        <dbReference type="Proteomes" id="UP001328107"/>
    </source>
</evidence>
<feature type="non-terminal residue" evidence="3">
    <location>
        <position position="1"/>
    </location>
</feature>
<evidence type="ECO:0000259" key="2">
    <source>
        <dbReference type="PROSITE" id="PS00028"/>
    </source>
</evidence>
<evidence type="ECO:0000256" key="1">
    <source>
        <dbReference type="SAM" id="MobiDB-lite"/>
    </source>
</evidence>
<feature type="compositionally biased region" description="Basic and acidic residues" evidence="1">
    <location>
        <begin position="148"/>
        <end position="157"/>
    </location>
</feature>
<feature type="compositionally biased region" description="Low complexity" evidence="1">
    <location>
        <begin position="266"/>
        <end position="280"/>
    </location>
</feature>
<dbReference type="InterPro" id="IPR013087">
    <property type="entry name" value="Znf_C2H2_type"/>
</dbReference>
<organism evidence="3 4">
    <name type="scientific">Pristionchus mayeri</name>
    <dbReference type="NCBI Taxonomy" id="1317129"/>
    <lineage>
        <taxon>Eukaryota</taxon>
        <taxon>Metazoa</taxon>
        <taxon>Ecdysozoa</taxon>
        <taxon>Nematoda</taxon>
        <taxon>Chromadorea</taxon>
        <taxon>Rhabditida</taxon>
        <taxon>Rhabditina</taxon>
        <taxon>Diplogasteromorpha</taxon>
        <taxon>Diplogasteroidea</taxon>
        <taxon>Neodiplogasteridae</taxon>
        <taxon>Pristionchus</taxon>
    </lineage>
</organism>
<reference evidence="4" key="1">
    <citation type="submission" date="2022-10" db="EMBL/GenBank/DDBJ databases">
        <title>Genome assembly of Pristionchus species.</title>
        <authorList>
            <person name="Yoshida K."/>
            <person name="Sommer R.J."/>
        </authorList>
    </citation>
    <scope>NUCLEOTIDE SEQUENCE [LARGE SCALE GENOMIC DNA]</scope>
    <source>
        <strain evidence="4">RS5460</strain>
    </source>
</reference>
<evidence type="ECO:0000313" key="3">
    <source>
        <dbReference type="EMBL" id="GMR58054.1"/>
    </source>
</evidence>
<feature type="region of interest" description="Disordered" evidence="1">
    <location>
        <begin position="121"/>
        <end position="167"/>
    </location>
</feature>
<keyword evidence="4" id="KW-1185">Reference proteome</keyword>
<dbReference type="AlphaFoldDB" id="A0AAN5D7X2"/>
<comment type="caution">
    <text evidence="3">The sequence shown here is derived from an EMBL/GenBank/DDBJ whole genome shotgun (WGS) entry which is preliminary data.</text>
</comment>
<sequence>FEMEAAFPCGECAAAFPTPLLRSQHRILMHASMFPSGSGGFCLFCGTEISDYFSLYDHLKEAHPIEFRFLVQMSTLINMQATTAQSPIYWLQVTITREPPGPVDSNIMKTLWKKMEELSERMEQREAPTPPALMRMEEKKERTRKKKREETPREEASSSRTEMQPPARIDLGNGRIAVLPSTEEPSAHSIAAAFGMRNLDEKTKDDDILVLAHHKPMSQPSPISIPQELLTQLSATQLVALLGRPMVPPNTTPEELQALMERQIDGCSSSSSSSGCSSGSTSKQPESNWGSSILQVSSAGVHNEILPQQLTPIQLSALMCRPMLPPGTSQEELQQMLEGRCCNKSTYGTAMPIAQQNSMPRVTSRPQGLPLFNAQTPTTVQSLAAARSNSIDATEQQQQRLMDQQMVEGCSSSSIGISSSQMPLPKRTKGGKVAQTKRMRLGDIARAIVANGPPGISASELALMPRIPKPLQQREPSNNKRFAIILTTLLAMDDARDRLVFTQLEKQLTEHIGSLPYSLPDSNEQLRTALQLTLVLLRRVVESPIAQFDPLPYLNETEAHEVALIACSLWVFLPPLQEQHIMATFSRLRTTTALMMMQNANVRDQLHQLSSLLEEHLRPFRIDASEMFKQRLMDDVERIQEAAAMQAKKDAPQPATPPNSPVAETTNLFPITRVSASESDQDGSSRTLSKTSYCAPLTTPTAISVLPAEKPENSSSKENQVVIGSPVAPSAEMLSNAPGEPTLRPYVGHADSRVLYGEDKRIWLQTDGPIPCRYGCDVMALTSGMVSHYRRFHYDVYFLGVHKVWEEKSVKRWLAVRFGNSKTGTKGAKEKRACIACVRGRAEYLDREQLVAHFKEAHPRYFEAIRADYQLHFKDQPFDDPIVRIILEQ</sequence>
<name>A0AAN5D7X2_9BILA</name>
<accession>A0AAN5D7X2</accession>
<feature type="region of interest" description="Disordered" evidence="1">
    <location>
        <begin position="643"/>
        <end position="665"/>
    </location>
</feature>
<dbReference type="SMART" id="SM00355">
    <property type="entry name" value="ZnF_C2H2"/>
    <property type="match status" value="4"/>
</dbReference>
<dbReference type="PROSITE" id="PS00028">
    <property type="entry name" value="ZINC_FINGER_C2H2_1"/>
    <property type="match status" value="1"/>
</dbReference>
<dbReference type="EMBL" id="BTRK01000006">
    <property type="protein sequence ID" value="GMR58054.1"/>
    <property type="molecule type" value="Genomic_DNA"/>
</dbReference>
<dbReference type="Proteomes" id="UP001328107">
    <property type="component" value="Unassembled WGS sequence"/>
</dbReference>